<keyword evidence="3" id="KW-1185">Reference proteome</keyword>
<proteinExistence type="predicted"/>
<dbReference type="Pfam" id="PF26345">
    <property type="entry name" value="ScoMcrA_N"/>
    <property type="match status" value="1"/>
</dbReference>
<gene>
    <name evidence="2" type="ORF">GCM10009102_33240</name>
</gene>
<accession>A0ABN1I0C5</accession>
<dbReference type="InterPro" id="IPR058807">
    <property type="entry name" value="ScoMcrA_N"/>
</dbReference>
<dbReference type="RefSeq" id="WP_163956319.1">
    <property type="nucleotide sequence ID" value="NZ_BAAAES010000023.1"/>
</dbReference>
<dbReference type="PANTHER" id="PTHR37291:SF1">
    <property type="entry name" value="TYPE IV METHYL-DIRECTED RESTRICTION ENZYME ECOKMCRB SUBUNIT"/>
    <property type="match status" value="1"/>
</dbReference>
<dbReference type="SMART" id="SM00382">
    <property type="entry name" value="AAA"/>
    <property type="match status" value="1"/>
</dbReference>
<dbReference type="InterPro" id="IPR003593">
    <property type="entry name" value="AAA+_ATPase"/>
</dbReference>
<dbReference type="Gene3D" id="3.40.50.300">
    <property type="entry name" value="P-loop containing nucleotide triphosphate hydrolases"/>
    <property type="match status" value="1"/>
</dbReference>
<evidence type="ECO:0000313" key="3">
    <source>
        <dbReference type="Proteomes" id="UP001500238"/>
    </source>
</evidence>
<reference evidence="2 3" key="1">
    <citation type="journal article" date="2019" name="Int. J. Syst. Evol. Microbiol.">
        <title>The Global Catalogue of Microorganisms (GCM) 10K type strain sequencing project: providing services to taxonomists for standard genome sequencing and annotation.</title>
        <authorList>
            <consortium name="The Broad Institute Genomics Platform"/>
            <consortium name="The Broad Institute Genome Sequencing Center for Infectious Disease"/>
            <person name="Wu L."/>
            <person name="Ma J."/>
        </authorList>
    </citation>
    <scope>NUCLEOTIDE SEQUENCE [LARGE SCALE GENOMIC DNA]</scope>
    <source>
        <strain evidence="2 3">JCM 14603</strain>
    </source>
</reference>
<dbReference type="InterPro" id="IPR011704">
    <property type="entry name" value="ATPase_dyneun-rel_AAA"/>
</dbReference>
<dbReference type="InterPro" id="IPR027417">
    <property type="entry name" value="P-loop_NTPase"/>
</dbReference>
<evidence type="ECO:0000313" key="2">
    <source>
        <dbReference type="EMBL" id="GAA0678107.1"/>
    </source>
</evidence>
<protein>
    <recommendedName>
        <fullName evidence="1">AAA+ ATPase domain-containing protein</fullName>
    </recommendedName>
</protein>
<name>A0ABN1I0C5_9SPHN</name>
<dbReference type="Proteomes" id="UP001500238">
    <property type="component" value="Unassembled WGS sequence"/>
</dbReference>
<dbReference type="Pfam" id="PF07728">
    <property type="entry name" value="AAA_5"/>
    <property type="match status" value="1"/>
</dbReference>
<dbReference type="EMBL" id="BAAAES010000023">
    <property type="protein sequence ID" value="GAA0678107.1"/>
    <property type="molecule type" value="Genomic_DNA"/>
</dbReference>
<dbReference type="SUPFAM" id="SSF52540">
    <property type="entry name" value="P-loop containing nucleoside triphosphate hydrolases"/>
    <property type="match status" value="1"/>
</dbReference>
<sequence>MREGDFRAWLERQSYSRNTVNTQLAQARRLDQAYGDLDALYEADGFAGLRQELGYTSVDKRDGKPNPAKFPISGDLYANLASYRASLTYYARFATAPTEHTAVNRDALEKLKQNFLRLFPDFEAGGGFTGVSRYHQEEDDYKRALVARVSELLHRDPAIDDIALGAAILDGLSTDTNLLGYYKTTTRLKGIRAAHPGVFEAAIGVLARSNDPPSAAAETFLKVAWPLLLEGSEDSQPFGESRIFATVVQALARPEAAISVIYQRFHNLGIALLGRSPFENNVLTAAEYEGVLDLVRTIFTVMDGEWDWHPRDLWDVQGFIWVTCKNKLEGEGVGPAIDRSAVEAVMDECDTLGDEAFAKKYNRGLSGIRYRAVRAGVRYPSKAIANAAYEHMHGERGQYGGTQARQVLAALGYEIVGGSTATQDRDAEAGEAPGGETPTNLILFGPPGTGKTYASAGEAVRLCDRLAANAPILTDDDLRPALMQRYRELSALGRIAFVTFHESYSYEEFVEGLRPHQGLGDGDAAQAGFSLQSEPGLLLRIAKRAMSVVRSDAAPLSLTDRRIFKMSIGEAANPEEDYLLEESLAGGYVLLGWGNQIDLSRPEFAERDAILKAAREKYAQHVPDREISNQSGYVKYSYAFRNRVREGDILVISRGNSRFRAIAEVMGPYEYQPRDTDEYANRRKVRWLWQDREGVPVEEIYPRGFSMGSLYELARADLNLAALEQYAGAGQASVAADEGEQPFVLVIDEINRANISRVFGELITLIEADKRLGGREERKVILPYSKTEFGLPANLHIVGTMNTADRSIALLDTALRRRFDFRELMPRPDRLADASEDTGIDLVRLLDVLNDRIEYLLDRDHQIGHAYLIGCGTKADVDERMRNRIIPLLQEYFYEDLAKVRRLLGDGFIETTKLAPFGRSGDDGEQERVRYRVRRTFDQEAYDKLTA</sequence>
<evidence type="ECO:0000259" key="1">
    <source>
        <dbReference type="SMART" id="SM00382"/>
    </source>
</evidence>
<feature type="domain" description="AAA+ ATPase" evidence="1">
    <location>
        <begin position="437"/>
        <end position="829"/>
    </location>
</feature>
<comment type="caution">
    <text evidence="2">The sequence shown here is derived from an EMBL/GenBank/DDBJ whole genome shotgun (WGS) entry which is preliminary data.</text>
</comment>
<dbReference type="InterPro" id="IPR052934">
    <property type="entry name" value="Methyl-DNA_Rec/Restrict_Enz"/>
</dbReference>
<organism evidence="2 3">
    <name type="scientific">Sphingomonas insulae</name>
    <dbReference type="NCBI Taxonomy" id="424800"/>
    <lineage>
        <taxon>Bacteria</taxon>
        <taxon>Pseudomonadati</taxon>
        <taxon>Pseudomonadota</taxon>
        <taxon>Alphaproteobacteria</taxon>
        <taxon>Sphingomonadales</taxon>
        <taxon>Sphingomonadaceae</taxon>
        <taxon>Sphingomonas</taxon>
    </lineage>
</organism>
<dbReference type="PANTHER" id="PTHR37291">
    <property type="entry name" value="5-METHYLCYTOSINE-SPECIFIC RESTRICTION ENZYME B"/>
    <property type="match status" value="1"/>
</dbReference>